<protein>
    <submittedName>
        <fullName evidence="3">SGNH/GDSL hydrolase family protein</fullName>
    </submittedName>
</protein>
<feature type="signal peptide" evidence="1">
    <location>
        <begin position="1"/>
        <end position="27"/>
    </location>
</feature>
<accession>A0ABW2RZ57</accession>
<dbReference type="EMBL" id="JBHTCS010000014">
    <property type="protein sequence ID" value="MFC7448789.1"/>
    <property type="molecule type" value="Genomic_DNA"/>
</dbReference>
<dbReference type="GO" id="GO:0016787">
    <property type="term" value="F:hydrolase activity"/>
    <property type="evidence" value="ECO:0007669"/>
    <property type="project" value="UniProtKB-KW"/>
</dbReference>
<name>A0ABW2RZ57_9NOCA</name>
<dbReference type="Proteomes" id="UP001596484">
    <property type="component" value="Unassembled WGS sequence"/>
</dbReference>
<sequence length="220" mass="22747">MTRPLRVPRRRVAVIAGVLAVTAAALASAIALRGDADAPEPLRIAVVGDDYTAGTQNRVVWPTLLAQRTGWSVSNFALPGAGYASDGRGGYAFTYQVDRAHGADPDIILVVGGLQDTGFPDSGPITVGAAAVVDKAVLGGGRLLVVGPTWYETPVPDSVRRVSEAVRGVADSAGIPFREAIDPPWLTADVMLPDLVGPSDAGQSVLADTIAAWVQAEVGR</sequence>
<dbReference type="SUPFAM" id="SSF52266">
    <property type="entry name" value="SGNH hydrolase"/>
    <property type="match status" value="1"/>
</dbReference>
<dbReference type="RefSeq" id="WP_378405202.1">
    <property type="nucleotide sequence ID" value="NZ_JBHTCS010000014.1"/>
</dbReference>
<gene>
    <name evidence="3" type="ORF">ACFQS9_12900</name>
</gene>
<evidence type="ECO:0000259" key="2">
    <source>
        <dbReference type="Pfam" id="PF13472"/>
    </source>
</evidence>
<dbReference type="Pfam" id="PF13472">
    <property type="entry name" value="Lipase_GDSL_2"/>
    <property type="match status" value="1"/>
</dbReference>
<dbReference type="InterPro" id="IPR036514">
    <property type="entry name" value="SGNH_hydro_sf"/>
</dbReference>
<comment type="caution">
    <text evidence="3">The sequence shown here is derived from an EMBL/GenBank/DDBJ whole genome shotgun (WGS) entry which is preliminary data.</text>
</comment>
<feature type="chain" id="PRO_5047343870" evidence="1">
    <location>
        <begin position="28"/>
        <end position="220"/>
    </location>
</feature>
<reference evidence="4" key="1">
    <citation type="journal article" date="2019" name="Int. J. Syst. Evol. Microbiol.">
        <title>The Global Catalogue of Microorganisms (GCM) 10K type strain sequencing project: providing services to taxonomists for standard genome sequencing and annotation.</title>
        <authorList>
            <consortium name="The Broad Institute Genomics Platform"/>
            <consortium name="The Broad Institute Genome Sequencing Center for Infectious Disease"/>
            <person name="Wu L."/>
            <person name="Ma J."/>
        </authorList>
    </citation>
    <scope>NUCLEOTIDE SEQUENCE [LARGE SCALE GENOMIC DNA]</scope>
    <source>
        <strain evidence="4">ICMP 19430</strain>
    </source>
</reference>
<dbReference type="Gene3D" id="3.40.50.1110">
    <property type="entry name" value="SGNH hydrolase"/>
    <property type="match status" value="1"/>
</dbReference>
<dbReference type="InterPro" id="IPR013830">
    <property type="entry name" value="SGNH_hydro"/>
</dbReference>
<keyword evidence="3" id="KW-0378">Hydrolase</keyword>
<evidence type="ECO:0000256" key="1">
    <source>
        <dbReference type="SAM" id="SignalP"/>
    </source>
</evidence>
<evidence type="ECO:0000313" key="3">
    <source>
        <dbReference type="EMBL" id="MFC7448789.1"/>
    </source>
</evidence>
<organism evidence="3 4">
    <name type="scientific">Rhodococcus daqingensis</name>
    <dbReference type="NCBI Taxonomy" id="2479363"/>
    <lineage>
        <taxon>Bacteria</taxon>
        <taxon>Bacillati</taxon>
        <taxon>Actinomycetota</taxon>
        <taxon>Actinomycetes</taxon>
        <taxon>Mycobacteriales</taxon>
        <taxon>Nocardiaceae</taxon>
        <taxon>Rhodococcus</taxon>
    </lineage>
</organism>
<dbReference type="CDD" id="cd00229">
    <property type="entry name" value="SGNH_hydrolase"/>
    <property type="match status" value="1"/>
</dbReference>
<keyword evidence="1" id="KW-0732">Signal</keyword>
<proteinExistence type="predicted"/>
<evidence type="ECO:0000313" key="4">
    <source>
        <dbReference type="Proteomes" id="UP001596484"/>
    </source>
</evidence>
<feature type="domain" description="SGNH hydrolase-type esterase" evidence="2">
    <location>
        <begin position="46"/>
        <end position="203"/>
    </location>
</feature>
<keyword evidence="4" id="KW-1185">Reference proteome</keyword>